<evidence type="ECO:0000256" key="4">
    <source>
        <dbReference type="ARBA" id="ARBA00022857"/>
    </source>
</evidence>
<feature type="active site" description="Proton acceptor" evidence="8">
    <location>
        <position position="65"/>
    </location>
</feature>
<comment type="subunit">
    <text evidence="8">Homodimer.</text>
</comment>
<feature type="binding site" evidence="8">
    <location>
        <begin position="125"/>
        <end position="129"/>
    </location>
    <ligand>
        <name>NADP(+)</name>
        <dbReference type="ChEBI" id="CHEBI:58349"/>
    </ligand>
</feature>
<keyword evidence="13" id="KW-1185">Reference proteome</keyword>
<dbReference type="SUPFAM" id="SSF51735">
    <property type="entry name" value="NAD(P)-binding Rossmann-fold domains"/>
    <property type="match status" value="1"/>
</dbReference>
<dbReference type="Gene3D" id="3.40.50.10860">
    <property type="entry name" value="Leucine Dehydrogenase, chain A, domain 1"/>
    <property type="match status" value="1"/>
</dbReference>
<dbReference type="InterPro" id="IPR013708">
    <property type="entry name" value="Shikimate_DH-bd_N"/>
</dbReference>
<dbReference type="SUPFAM" id="SSF53223">
    <property type="entry name" value="Aminoacid dehydrogenase-like, N-terminal domain"/>
    <property type="match status" value="1"/>
</dbReference>
<feature type="domain" description="SDH C-terminal" evidence="11">
    <location>
        <begin position="269"/>
        <end position="299"/>
    </location>
</feature>
<keyword evidence="4 8" id="KW-0521">NADP</keyword>
<comment type="similarity">
    <text evidence="8">Belongs to the shikimate dehydrogenase family.</text>
</comment>
<evidence type="ECO:0000256" key="8">
    <source>
        <dbReference type="HAMAP-Rule" id="MF_00222"/>
    </source>
</evidence>
<dbReference type="Pfam" id="PF18317">
    <property type="entry name" value="SDH_C"/>
    <property type="match status" value="1"/>
</dbReference>
<dbReference type="NCBIfam" id="TIGR00507">
    <property type="entry name" value="aroE"/>
    <property type="match status" value="1"/>
</dbReference>
<feature type="binding site" evidence="8">
    <location>
        <position position="247"/>
    </location>
    <ligand>
        <name>shikimate</name>
        <dbReference type="ChEBI" id="CHEBI:36208"/>
    </ligand>
</feature>
<dbReference type="Gene3D" id="3.40.50.720">
    <property type="entry name" value="NAD(P)-binding Rossmann-like Domain"/>
    <property type="match status" value="1"/>
</dbReference>
<dbReference type="HAMAP" id="MF_00222">
    <property type="entry name" value="Shikimate_DH_AroE"/>
    <property type="match status" value="1"/>
</dbReference>
<comment type="caution">
    <text evidence="12">The sequence shown here is derived from an EMBL/GenBank/DDBJ whole genome shotgun (WGS) entry which is preliminary data.</text>
</comment>
<feature type="binding site" evidence="8">
    <location>
        <begin position="149"/>
        <end position="154"/>
    </location>
    <ligand>
        <name>NADP(+)</name>
        <dbReference type="ChEBI" id="CHEBI:58349"/>
    </ligand>
</feature>
<protein>
    <recommendedName>
        <fullName evidence="2 8">Shikimate dehydrogenase (NADP(+))</fullName>
        <shortName evidence="8">SDH</shortName>
        <ecNumber evidence="2 8">1.1.1.25</ecNumber>
    </recommendedName>
</protein>
<dbReference type="InterPro" id="IPR006151">
    <property type="entry name" value="Shikm_DH/Glu-tRNA_Rdtase"/>
</dbReference>
<feature type="binding site" evidence="8">
    <location>
        <position position="269"/>
    </location>
    <ligand>
        <name>NADP(+)</name>
        <dbReference type="ChEBI" id="CHEBI:58349"/>
    </ligand>
</feature>
<evidence type="ECO:0000256" key="6">
    <source>
        <dbReference type="ARBA" id="ARBA00023141"/>
    </source>
</evidence>
<dbReference type="InterPro" id="IPR046346">
    <property type="entry name" value="Aminoacid_DH-like_N_sf"/>
</dbReference>
<organism evidence="12 13">
    <name type="scientific">Jeongeupia naejangsanensis</name>
    <dbReference type="NCBI Taxonomy" id="613195"/>
    <lineage>
        <taxon>Bacteria</taxon>
        <taxon>Pseudomonadati</taxon>
        <taxon>Pseudomonadota</taxon>
        <taxon>Betaproteobacteria</taxon>
        <taxon>Neisseriales</taxon>
        <taxon>Chitinibacteraceae</taxon>
        <taxon>Jeongeupia</taxon>
    </lineage>
</organism>
<dbReference type="PANTHER" id="PTHR21089">
    <property type="entry name" value="SHIKIMATE DEHYDROGENASE"/>
    <property type="match status" value="1"/>
</dbReference>
<feature type="domain" description="Shikimate dehydrogenase substrate binding N-terminal" evidence="10">
    <location>
        <begin position="5"/>
        <end position="88"/>
    </location>
</feature>
<keyword evidence="6 8" id="KW-0057">Aromatic amino acid biosynthesis</keyword>
<dbReference type="EC" id="1.1.1.25" evidence="2 8"/>
<evidence type="ECO:0000256" key="2">
    <source>
        <dbReference type="ARBA" id="ARBA00012962"/>
    </source>
</evidence>
<dbReference type="NCBIfam" id="NF001310">
    <property type="entry name" value="PRK00258.1-2"/>
    <property type="match status" value="1"/>
</dbReference>
<evidence type="ECO:0000259" key="11">
    <source>
        <dbReference type="Pfam" id="PF18317"/>
    </source>
</evidence>
<comment type="pathway">
    <text evidence="1 8">Metabolic intermediate biosynthesis; chorismate biosynthesis; chorismate from D-erythrose 4-phosphate and phosphoenolpyruvate: step 4/7.</text>
</comment>
<evidence type="ECO:0000313" key="12">
    <source>
        <dbReference type="EMBL" id="MBM3117895.1"/>
    </source>
</evidence>
<comment type="function">
    <text evidence="8">Involved in the biosynthesis of the chorismate, which leads to the biosynthesis of aromatic amino acids. Catalyzes the reversible NADPH linked reduction of 3-dehydroshikimate (DHSA) to yield shikimate (SA).</text>
</comment>
<feature type="binding site" evidence="8">
    <location>
        <position position="245"/>
    </location>
    <ligand>
        <name>NADP(+)</name>
        <dbReference type="ChEBI" id="CHEBI:58349"/>
    </ligand>
</feature>
<evidence type="ECO:0000313" key="13">
    <source>
        <dbReference type="Proteomes" id="UP000809431"/>
    </source>
</evidence>
<dbReference type="InterPro" id="IPR022893">
    <property type="entry name" value="Shikimate_DH_fam"/>
</dbReference>
<name>A0ABS2BR32_9NEIS</name>
<dbReference type="Pfam" id="PF08501">
    <property type="entry name" value="Shikimate_dh_N"/>
    <property type="match status" value="1"/>
</dbReference>
<evidence type="ECO:0000259" key="10">
    <source>
        <dbReference type="Pfam" id="PF08501"/>
    </source>
</evidence>
<evidence type="ECO:0000256" key="5">
    <source>
        <dbReference type="ARBA" id="ARBA00023002"/>
    </source>
</evidence>
<evidence type="ECO:0000256" key="1">
    <source>
        <dbReference type="ARBA" id="ARBA00004871"/>
    </source>
</evidence>
<feature type="binding site" evidence="8">
    <location>
        <position position="86"/>
    </location>
    <ligand>
        <name>shikimate</name>
        <dbReference type="ChEBI" id="CHEBI:36208"/>
    </ligand>
</feature>
<proteinExistence type="inferred from homology"/>
<feature type="binding site" evidence="8">
    <location>
        <position position="77"/>
    </location>
    <ligand>
        <name>NADP(+)</name>
        <dbReference type="ChEBI" id="CHEBI:58349"/>
    </ligand>
</feature>
<evidence type="ECO:0000256" key="3">
    <source>
        <dbReference type="ARBA" id="ARBA00022605"/>
    </source>
</evidence>
<sequence>MHYVVIGNPIAHSKSPQIHAAFAAQFGLNDFSYERLLAPLDGFVATARALFDGGAGGANVTVPFKEAAFAFADVLSERATAAGAVNTLIRHENGRIEGDNTDGAGLMADLRRYGGLTEKRVLLIGAGGAARGALLPLLAERPAMLVIANRTAERAERLLEEIVAPWLRATGLPVAAQPAYGAARFDFLVGGVPVELKSSVVRPVLLGRESVQFDVIINATSASLGGDRIPMHRDVFASGALAYDMMYGRDETPFLAQAREAGAAQCVDGLGMLVGQAAEAFALWTGHRPDVEPVLAQLRAAL</sequence>
<feature type="binding site" evidence="8">
    <location>
        <position position="61"/>
    </location>
    <ligand>
        <name>shikimate</name>
        <dbReference type="ChEBI" id="CHEBI:36208"/>
    </ligand>
</feature>
<feature type="binding site" evidence="8">
    <location>
        <position position="276"/>
    </location>
    <ligand>
        <name>shikimate</name>
        <dbReference type="ChEBI" id="CHEBI:36208"/>
    </ligand>
</feature>
<feature type="domain" description="Quinate/shikimate 5-dehydrogenase/glutamyl-tRNA reductase" evidence="9">
    <location>
        <begin position="113"/>
        <end position="162"/>
    </location>
</feature>
<gene>
    <name evidence="8 12" type="primary">aroE</name>
    <name evidence="12" type="ORF">JMJ54_18830</name>
</gene>
<dbReference type="Pfam" id="PF01488">
    <property type="entry name" value="Shikimate_DH"/>
    <property type="match status" value="1"/>
</dbReference>
<evidence type="ECO:0000256" key="7">
    <source>
        <dbReference type="ARBA" id="ARBA00049442"/>
    </source>
</evidence>
<keyword evidence="3 8" id="KW-0028">Amino-acid biosynthesis</keyword>
<reference evidence="12 13" key="1">
    <citation type="submission" date="2021-01" db="EMBL/GenBank/DDBJ databases">
        <title>Draft Genome Sequence and Polyhydroxyalkanoate Biosynthetic Potential of Jeongeupia naejangsanensis Type Strain DSM 24253.</title>
        <authorList>
            <person name="Turrini P."/>
            <person name="Artuso I."/>
            <person name="Lugli G.A."/>
            <person name="Frangipani E."/>
            <person name="Ventura M."/>
            <person name="Visca P."/>
        </authorList>
    </citation>
    <scope>NUCLEOTIDE SEQUENCE [LARGE SCALE GENOMIC DNA]</scope>
    <source>
        <strain evidence="12 13">DSM 24253</strain>
    </source>
</reference>
<feature type="binding site" evidence="8">
    <location>
        <begin position="13"/>
        <end position="15"/>
    </location>
    <ligand>
        <name>shikimate</name>
        <dbReference type="ChEBI" id="CHEBI:36208"/>
    </ligand>
</feature>
<accession>A0ABS2BR32</accession>
<dbReference type="InterPro" id="IPR011342">
    <property type="entry name" value="Shikimate_DH"/>
</dbReference>
<feature type="binding site" evidence="8">
    <location>
        <position position="102"/>
    </location>
    <ligand>
        <name>shikimate</name>
        <dbReference type="ChEBI" id="CHEBI:36208"/>
    </ligand>
</feature>
<comment type="catalytic activity">
    <reaction evidence="7 8">
        <text>shikimate + NADP(+) = 3-dehydroshikimate + NADPH + H(+)</text>
        <dbReference type="Rhea" id="RHEA:17737"/>
        <dbReference type="ChEBI" id="CHEBI:15378"/>
        <dbReference type="ChEBI" id="CHEBI:16630"/>
        <dbReference type="ChEBI" id="CHEBI:36208"/>
        <dbReference type="ChEBI" id="CHEBI:57783"/>
        <dbReference type="ChEBI" id="CHEBI:58349"/>
        <dbReference type="EC" id="1.1.1.25"/>
    </reaction>
</comment>
<dbReference type="InterPro" id="IPR036291">
    <property type="entry name" value="NAD(P)-bd_dom_sf"/>
</dbReference>
<dbReference type="GO" id="GO:0004764">
    <property type="term" value="F:shikimate 3-dehydrogenase (NADP+) activity"/>
    <property type="evidence" value="ECO:0007669"/>
    <property type="project" value="UniProtKB-EC"/>
</dbReference>
<dbReference type="InterPro" id="IPR041121">
    <property type="entry name" value="SDH_C"/>
</dbReference>
<dbReference type="PANTHER" id="PTHR21089:SF1">
    <property type="entry name" value="BIFUNCTIONAL 3-DEHYDROQUINATE DEHYDRATASE_SHIKIMATE DEHYDROGENASE, CHLOROPLASTIC"/>
    <property type="match status" value="1"/>
</dbReference>
<evidence type="ECO:0000259" key="9">
    <source>
        <dbReference type="Pfam" id="PF01488"/>
    </source>
</evidence>
<dbReference type="RefSeq" id="WP_203540076.1">
    <property type="nucleotide sequence ID" value="NZ_JAESND010000017.1"/>
</dbReference>
<dbReference type="Proteomes" id="UP000809431">
    <property type="component" value="Unassembled WGS sequence"/>
</dbReference>
<dbReference type="EMBL" id="JAESND010000017">
    <property type="protein sequence ID" value="MBM3117895.1"/>
    <property type="molecule type" value="Genomic_DNA"/>
</dbReference>
<keyword evidence="5 8" id="KW-0560">Oxidoreductase</keyword>
<dbReference type="CDD" id="cd01065">
    <property type="entry name" value="NAD_bind_Shikimate_DH"/>
    <property type="match status" value="1"/>
</dbReference>